<dbReference type="PANTHER" id="PTHR31589:SF2">
    <property type="entry name" value="ASLB (DUF239)-RELATED"/>
    <property type="match status" value="1"/>
</dbReference>
<dbReference type="EMBL" id="JAGKQM010000002">
    <property type="protein sequence ID" value="KAH0940091.1"/>
    <property type="molecule type" value="Genomic_DNA"/>
</dbReference>
<sequence length="1161" mass="131315">MKAQDSKPISITILCIVGKTIDKAAMRLILIFVIMCGFYNETYGEVSLDIDKKLRTLNKPALETIKSEDGDVIDCIDIYKQHAFDHPALRNHKIQMKPSAEFDAKTTTIPNNGSSKPITSQIWSKSGNCPVGTIPVRRVRREDIMRASSPSHFGRKTHHRYSFLDNALQHKANFNLTAKRLREPRSNNRSFCSDLANRWHFKFIFESIEAGWMVNPSVFGDSRTRLFAYWTKDAYTKTGCINLLCSGFVQTTTKFALGAAIEPVSRARGDQYYMAFSMYLDPNSGNWWLTCGNNVMGYWPGTLFSGLKHSATAVQWGGEVYSPNGIMKKPHTRTPMGSGNWASSLWSRACFHTNLRIKDFSLQVKYPQYLGEYVDEHNCYSTKLHRDTYKAEPQKQMEKQAALRMLLTFTILCFFYYGVYGTASTEIDMKLRALNKPALKTIKSEDGDIIDCVDIYKQPAFDHPALRFHKIQMKPSVELGSKKISSPNNGFSKPVTIQTWSKSGRCPVGTIPIRRVSREDISRASSPSSFGRKTPHIHNILEKAHQHKTNFSLIAENLHSPRRDNRSEAIFFAVGSNYLGAQSDINIWNPPVQKGDYSSAQMWLLDSEMTESIEAGWMVNPRVFGDSLTRFFAYWTNDAYRKTGCINLLCSGFVQTSKHLALGAAIKPISSTSHEQYHITVKIYRDPQSGNWWLSTHDIVFGYWPSAILKHLQQSATVVQWGGEVYSSNVRKKPHTKTPMGSGQWPAQLWGKACFHTNIKIQDASMQLKDPPPLVEFSDEGYCYTTKFHQETNKSEPYLFFGGPDGDIIYCVDIYKQPAFDHPALRNHKLQMKPSMELGSRETNSPNDGSSKLVTSQIWTQSGQCPVGTIPIRRVSREDISRTSSPSSFGRKPPHIYNTLEKAHQHKANTNSTAGKKHNPRPKNRSEAMFFAVGSNYLGAQTNINEFKRATTAPPKCGCLLVIEAGWMVNPRVFGDNRTRFFAYWTKDAYRKTGCINLLCSGFVQTSKHLALGAAIEPVSSSGHEQYYITVKIYQDLQSKNWWLASHDNVYGYWPSAIFKHLPQGATAVQWGGEVYSRNVRKKPHTKTPMGSGESPIQLFGKACYHTFIRIKDASMQPKYPMPLAEFSDENQCYTTILHKETNVSEPYLYFGGSGQSPLCR</sequence>
<feature type="domain" description="Neprosin PEP catalytic" evidence="1">
    <location>
        <begin position="560"/>
        <end position="812"/>
    </location>
</feature>
<keyword evidence="3" id="KW-1185">Reference proteome</keyword>
<dbReference type="Pfam" id="PF14365">
    <property type="entry name" value="Neprosin_AP"/>
    <property type="match status" value="2"/>
</dbReference>
<dbReference type="Proteomes" id="UP000824890">
    <property type="component" value="Unassembled WGS sequence"/>
</dbReference>
<dbReference type="InterPro" id="IPR025521">
    <property type="entry name" value="Neprosin_propep"/>
</dbReference>
<proteinExistence type="predicted"/>
<gene>
    <name evidence="2" type="ORF">HID58_007552</name>
</gene>
<dbReference type="InterPro" id="IPR053168">
    <property type="entry name" value="Glutamic_endopeptidase"/>
</dbReference>
<feature type="domain" description="Neprosin PEP catalytic" evidence="1">
    <location>
        <begin position="146"/>
        <end position="424"/>
    </location>
</feature>
<name>A0ABQ8EEP1_BRANA</name>
<evidence type="ECO:0000313" key="2">
    <source>
        <dbReference type="EMBL" id="KAH0940091.1"/>
    </source>
</evidence>
<protein>
    <recommendedName>
        <fullName evidence="1">Neprosin PEP catalytic domain-containing protein</fullName>
    </recommendedName>
</protein>
<evidence type="ECO:0000259" key="1">
    <source>
        <dbReference type="PROSITE" id="PS52045"/>
    </source>
</evidence>
<dbReference type="PANTHER" id="PTHR31589">
    <property type="entry name" value="PROTEIN, PUTATIVE (DUF239)-RELATED-RELATED"/>
    <property type="match status" value="1"/>
</dbReference>
<organism evidence="2 3">
    <name type="scientific">Brassica napus</name>
    <name type="common">Rape</name>
    <dbReference type="NCBI Taxonomy" id="3708"/>
    <lineage>
        <taxon>Eukaryota</taxon>
        <taxon>Viridiplantae</taxon>
        <taxon>Streptophyta</taxon>
        <taxon>Embryophyta</taxon>
        <taxon>Tracheophyta</taxon>
        <taxon>Spermatophyta</taxon>
        <taxon>Magnoliopsida</taxon>
        <taxon>eudicotyledons</taxon>
        <taxon>Gunneridae</taxon>
        <taxon>Pentapetalae</taxon>
        <taxon>rosids</taxon>
        <taxon>malvids</taxon>
        <taxon>Brassicales</taxon>
        <taxon>Brassicaceae</taxon>
        <taxon>Brassiceae</taxon>
        <taxon>Brassica</taxon>
    </lineage>
</organism>
<accession>A0ABQ8EEP1</accession>
<dbReference type="Gene3D" id="3.90.1320.10">
    <property type="entry name" value="Outer-capsid protein sigma 3, large lobe"/>
    <property type="match status" value="3"/>
</dbReference>
<evidence type="ECO:0000313" key="3">
    <source>
        <dbReference type="Proteomes" id="UP000824890"/>
    </source>
</evidence>
<dbReference type="Pfam" id="PF03080">
    <property type="entry name" value="Neprosin"/>
    <property type="match status" value="3"/>
</dbReference>
<feature type="domain" description="Neprosin PEP catalytic" evidence="1">
    <location>
        <begin position="890"/>
        <end position="1161"/>
    </location>
</feature>
<dbReference type="InterPro" id="IPR004314">
    <property type="entry name" value="Neprosin"/>
</dbReference>
<dbReference type="PROSITE" id="PS52045">
    <property type="entry name" value="NEPROSIN_PEP_CD"/>
    <property type="match status" value="3"/>
</dbReference>
<reference evidence="2 3" key="1">
    <citation type="submission" date="2021-05" db="EMBL/GenBank/DDBJ databases">
        <title>Genome Assembly of Synthetic Allotetraploid Brassica napus Reveals Homoeologous Exchanges between Subgenomes.</title>
        <authorList>
            <person name="Davis J.T."/>
        </authorList>
    </citation>
    <scope>NUCLEOTIDE SEQUENCE [LARGE SCALE GENOMIC DNA]</scope>
    <source>
        <strain evidence="3">cv. Da-Ae</strain>
        <tissue evidence="2">Seedling</tissue>
    </source>
</reference>
<comment type="caution">
    <text evidence="2">The sequence shown here is derived from an EMBL/GenBank/DDBJ whole genome shotgun (WGS) entry which is preliminary data.</text>
</comment>